<organism evidence="8 9">
    <name type="scientific">Phocaeicola dorei</name>
    <dbReference type="NCBI Taxonomy" id="357276"/>
    <lineage>
        <taxon>Bacteria</taxon>
        <taxon>Pseudomonadati</taxon>
        <taxon>Bacteroidota</taxon>
        <taxon>Bacteroidia</taxon>
        <taxon>Bacteroidales</taxon>
        <taxon>Bacteroidaceae</taxon>
        <taxon>Phocaeicola</taxon>
    </lineage>
</organism>
<gene>
    <name evidence="8" type="ORF">F2Z07_11650</name>
</gene>
<evidence type="ECO:0000259" key="6">
    <source>
        <dbReference type="Pfam" id="PF07980"/>
    </source>
</evidence>
<accession>A0A1Y4PIM7</accession>
<dbReference type="Gene3D" id="1.25.40.390">
    <property type="match status" value="1"/>
</dbReference>
<dbReference type="AlphaFoldDB" id="A0A1Y4PIM7"/>
<dbReference type="Pfam" id="PF14322">
    <property type="entry name" value="SusD-like_3"/>
    <property type="match status" value="1"/>
</dbReference>
<evidence type="ECO:0000256" key="5">
    <source>
        <dbReference type="ARBA" id="ARBA00023237"/>
    </source>
</evidence>
<dbReference type="Proteomes" id="UP000481700">
    <property type="component" value="Unassembled WGS sequence"/>
</dbReference>
<keyword evidence="5" id="KW-0998">Cell outer membrane</keyword>
<dbReference type="RefSeq" id="WP_022185585.1">
    <property type="nucleotide sequence ID" value="NZ_DAWDTN010000004.1"/>
</dbReference>
<evidence type="ECO:0000256" key="4">
    <source>
        <dbReference type="ARBA" id="ARBA00023136"/>
    </source>
</evidence>
<dbReference type="EMBL" id="VVZV01000011">
    <property type="protein sequence ID" value="KAA5319328.1"/>
    <property type="molecule type" value="Genomic_DNA"/>
</dbReference>
<sequence length="678" mass="75011">MNKLATYISALALCCSFAQCSDYLNTSSPENTGDEFVTSSTSETFKILSWCYANYRQNCIMGAYRWNDPIGSDSEIYPEIGSLNNANARLLPELLSVNAGGSGFNGLYTTIARASRVAELVADKPAFQDAVAAGKVNDWTQLYGEALTMKAFCYFDLVKHYGDVPYGYENNNVEDYSLTSRFEIYDNLIEILKEAEALMYPLGEGGITAERFSKGFADALLGQIALYSGGYQTIRTDVPGLYGDVQFTTKGKEELGCVYARRNDYLDYYKIAEKYFQAALNNKGTAALVTVDDRSYANNPFQRHFQYTHDLALSPESIFEVGNIQGGQSGQTTTSEYSYAFGRPSSGGSNQAAPCKSFGALRIIPSFYYGEFEAGDMRRDASVTVTGSKGDGNEALLSFTPGSKLDGGIAINKWDENRMNPPYTTSQRTSGMNWPVLRLADLILMQAEVKAELGAEGEAIQLLNQIRQRAFGNSEHAISASGEALKEAILQERKLELLGEGTRRWDLIRSGKFVEKALAVRAEMTEMVNDLQTKGYHEFANGNVISNYVYTKKVYLSSPLTFDPDESNPALYPGWRGQYDYSTTPVKVTGTDHNLAIEGLFNYIDPDGAEAKRLLDEGYTQDDWGVTLVKYADHYTNSNLLPGVKEGNVPPRYYWPIPFETLSKSKGKITNGYGLAQE</sequence>
<protein>
    <submittedName>
        <fullName evidence="8">RagB/SusD family nutrient uptake outer membrane protein</fullName>
    </submittedName>
</protein>
<dbReference type="InterPro" id="IPR011990">
    <property type="entry name" value="TPR-like_helical_dom_sf"/>
</dbReference>
<name>A0A1Y4PIM7_9BACT</name>
<comment type="subcellular location">
    <subcellularLocation>
        <location evidence="1">Cell outer membrane</location>
    </subcellularLocation>
</comment>
<evidence type="ECO:0000313" key="9">
    <source>
        <dbReference type="Proteomes" id="UP000481700"/>
    </source>
</evidence>
<proteinExistence type="inferred from homology"/>
<feature type="domain" description="SusD-like N-terminal" evidence="7">
    <location>
        <begin position="104"/>
        <end position="225"/>
    </location>
</feature>
<feature type="domain" description="RagB/SusD" evidence="6">
    <location>
        <begin position="402"/>
        <end position="667"/>
    </location>
</feature>
<keyword evidence="4" id="KW-0472">Membrane</keyword>
<comment type="caution">
    <text evidence="8">The sequence shown here is derived from an EMBL/GenBank/DDBJ whole genome shotgun (WGS) entry which is preliminary data.</text>
</comment>
<dbReference type="SUPFAM" id="SSF48452">
    <property type="entry name" value="TPR-like"/>
    <property type="match status" value="1"/>
</dbReference>
<dbReference type="GO" id="GO:0009279">
    <property type="term" value="C:cell outer membrane"/>
    <property type="evidence" value="ECO:0007669"/>
    <property type="project" value="UniProtKB-SubCell"/>
</dbReference>
<evidence type="ECO:0000259" key="7">
    <source>
        <dbReference type="Pfam" id="PF14322"/>
    </source>
</evidence>
<reference evidence="8 9" key="1">
    <citation type="journal article" date="2019" name="Nat. Med.">
        <title>A library of human gut bacterial isolates paired with longitudinal multiomics data enables mechanistic microbiome research.</title>
        <authorList>
            <person name="Poyet M."/>
            <person name="Groussin M."/>
            <person name="Gibbons S.M."/>
            <person name="Avila-Pacheco J."/>
            <person name="Jiang X."/>
            <person name="Kearney S.M."/>
            <person name="Perrotta A.R."/>
            <person name="Berdy B."/>
            <person name="Zhao S."/>
            <person name="Lieberman T.D."/>
            <person name="Swanson P.K."/>
            <person name="Smith M."/>
            <person name="Roesemann S."/>
            <person name="Alexander J.E."/>
            <person name="Rich S.A."/>
            <person name="Livny J."/>
            <person name="Vlamakis H."/>
            <person name="Clish C."/>
            <person name="Bullock K."/>
            <person name="Deik A."/>
            <person name="Scott J."/>
            <person name="Pierce K.A."/>
            <person name="Xavier R.J."/>
            <person name="Alm E.J."/>
        </authorList>
    </citation>
    <scope>NUCLEOTIDE SEQUENCE [LARGE SCALE GENOMIC DNA]</scope>
    <source>
        <strain evidence="8 9">BIOML-A25</strain>
    </source>
</reference>
<evidence type="ECO:0000256" key="1">
    <source>
        <dbReference type="ARBA" id="ARBA00004442"/>
    </source>
</evidence>
<dbReference type="Pfam" id="PF07980">
    <property type="entry name" value="SusD_RagB"/>
    <property type="match status" value="1"/>
</dbReference>
<dbReference type="InterPro" id="IPR012944">
    <property type="entry name" value="SusD_RagB_dom"/>
</dbReference>
<dbReference type="InterPro" id="IPR033985">
    <property type="entry name" value="SusD-like_N"/>
</dbReference>
<keyword evidence="3" id="KW-0732">Signal</keyword>
<evidence type="ECO:0000256" key="3">
    <source>
        <dbReference type="ARBA" id="ARBA00022729"/>
    </source>
</evidence>
<comment type="similarity">
    <text evidence="2">Belongs to the SusD family.</text>
</comment>
<evidence type="ECO:0000256" key="2">
    <source>
        <dbReference type="ARBA" id="ARBA00006275"/>
    </source>
</evidence>
<evidence type="ECO:0000313" key="8">
    <source>
        <dbReference type="EMBL" id="KAA5319328.1"/>
    </source>
</evidence>